<organism evidence="2 3">
    <name type="scientific">Antrodiella citrinella</name>
    <dbReference type="NCBI Taxonomy" id="2447956"/>
    <lineage>
        <taxon>Eukaryota</taxon>
        <taxon>Fungi</taxon>
        <taxon>Dikarya</taxon>
        <taxon>Basidiomycota</taxon>
        <taxon>Agaricomycotina</taxon>
        <taxon>Agaricomycetes</taxon>
        <taxon>Polyporales</taxon>
        <taxon>Steccherinaceae</taxon>
        <taxon>Antrodiella</taxon>
    </lineage>
</organism>
<dbReference type="Proteomes" id="UP000308730">
    <property type="component" value="Unassembled WGS sequence"/>
</dbReference>
<protein>
    <submittedName>
        <fullName evidence="2">Uncharacterized protein</fullName>
    </submittedName>
</protein>
<feature type="non-terminal residue" evidence="2">
    <location>
        <position position="418"/>
    </location>
</feature>
<evidence type="ECO:0000313" key="2">
    <source>
        <dbReference type="EMBL" id="THH17153.1"/>
    </source>
</evidence>
<evidence type="ECO:0000256" key="1">
    <source>
        <dbReference type="SAM" id="Coils"/>
    </source>
</evidence>
<dbReference type="InterPro" id="IPR046521">
    <property type="entry name" value="DUF6698"/>
</dbReference>
<reference evidence="2 3" key="1">
    <citation type="submission" date="2019-02" db="EMBL/GenBank/DDBJ databases">
        <title>Genome sequencing of the rare red list fungi Antrodiella citrinella (Flaviporus citrinellus).</title>
        <authorList>
            <person name="Buettner E."/>
            <person name="Kellner H."/>
        </authorList>
    </citation>
    <scope>NUCLEOTIDE SEQUENCE [LARGE SCALE GENOMIC DNA]</scope>
    <source>
        <strain evidence="2 3">DSM 108506</strain>
    </source>
</reference>
<evidence type="ECO:0000313" key="3">
    <source>
        <dbReference type="Proteomes" id="UP000308730"/>
    </source>
</evidence>
<dbReference type="Pfam" id="PF20414">
    <property type="entry name" value="DUF6698"/>
    <property type="match status" value="1"/>
</dbReference>
<name>A0A4V6S1H5_9APHY</name>
<keyword evidence="1" id="KW-0175">Coiled coil</keyword>
<accession>A0A4V6S1H5</accession>
<comment type="caution">
    <text evidence="2">The sequence shown here is derived from an EMBL/GenBank/DDBJ whole genome shotgun (WGS) entry which is preliminary data.</text>
</comment>
<keyword evidence="3" id="KW-1185">Reference proteome</keyword>
<gene>
    <name evidence="2" type="ORF">EUX98_g9180</name>
</gene>
<proteinExistence type="predicted"/>
<dbReference type="OrthoDB" id="2758671at2759"/>
<dbReference type="AlphaFoldDB" id="A0A4V6S1H5"/>
<dbReference type="EMBL" id="SGPM01000675">
    <property type="protein sequence ID" value="THH17153.1"/>
    <property type="molecule type" value="Genomic_DNA"/>
</dbReference>
<feature type="coiled-coil region" evidence="1">
    <location>
        <begin position="65"/>
        <end position="92"/>
    </location>
</feature>
<sequence length="418" mass="46487">MESFNQEVPPPTRRKHISYLIVVLMSSASQQGSASNNGASGDAELQAPVIALLANATIADYATALRDVQLFVGKLQKRVEDLQRENAVLRANQPKRKPRNADVEPEVAAHEAEIAMLGRAWLVCHEPFIQLASAGLTQPRPATASSNPDRYKSALATEQGFIAELYEHIPARLHAHMPRNRFIQLFCQGGKDLLSSLLHTLRGKGTLLFESIPNVKSAWFEHKYDRSTVDEFQKLLLVDRNYVRYCPLLYPDFKKDQRWIFDNIILKRILKLIMFGPSSLSRSKVAKPKTNAILWGVSSITPGMIAFAAIVARFIISPDPAFAHVGDVTKASYLDDFNQYKALLMSGSPTMDKIIRRYNTFVFGDIASHIYAAQEGGEQEEEDFEEVLRGVDEWASDNDHDAVPAAAAPLEIVQGVAA</sequence>